<sequence length="177" mass="20809">MGESWECEKTKGSPIAHLFTGLDRHQAIFIGSSQDVGQADAVVWPRYLWQQLSRVKTNVKRDPIDPIELNGRIRLLLKWNVMLDTPMRWELSEGIQYYGEFRTLKLLRESKDMNESGYLMEGKNKEKLKWKGEIKEHELQRCRGRCFQQTKFHGERQNRAEEEIARAIEQSNNTNGQ</sequence>
<organism evidence="1 2">
    <name type="scientific">Vespula pensylvanica</name>
    <name type="common">Western yellow jacket</name>
    <name type="synonym">Wasp</name>
    <dbReference type="NCBI Taxonomy" id="30213"/>
    <lineage>
        <taxon>Eukaryota</taxon>
        <taxon>Metazoa</taxon>
        <taxon>Ecdysozoa</taxon>
        <taxon>Arthropoda</taxon>
        <taxon>Hexapoda</taxon>
        <taxon>Insecta</taxon>
        <taxon>Pterygota</taxon>
        <taxon>Neoptera</taxon>
        <taxon>Endopterygota</taxon>
        <taxon>Hymenoptera</taxon>
        <taxon>Apocrita</taxon>
        <taxon>Aculeata</taxon>
        <taxon>Vespoidea</taxon>
        <taxon>Vespidae</taxon>
        <taxon>Vespinae</taxon>
        <taxon>Vespula</taxon>
    </lineage>
</organism>
<name>A0A834P5B4_VESPE</name>
<comment type="caution">
    <text evidence="1">The sequence shown here is derived from an EMBL/GenBank/DDBJ whole genome shotgun (WGS) entry which is preliminary data.</text>
</comment>
<protein>
    <submittedName>
        <fullName evidence="1">Uncharacterized protein</fullName>
    </submittedName>
</protein>
<evidence type="ECO:0000313" key="1">
    <source>
        <dbReference type="EMBL" id="KAF7429258.1"/>
    </source>
</evidence>
<proteinExistence type="predicted"/>
<dbReference type="AlphaFoldDB" id="A0A834P5B4"/>
<keyword evidence="2" id="KW-1185">Reference proteome</keyword>
<evidence type="ECO:0000313" key="2">
    <source>
        <dbReference type="Proteomes" id="UP000600918"/>
    </source>
</evidence>
<accession>A0A834P5B4</accession>
<dbReference type="EMBL" id="JACSDY010000004">
    <property type="protein sequence ID" value="KAF7429258.1"/>
    <property type="molecule type" value="Genomic_DNA"/>
</dbReference>
<gene>
    <name evidence="1" type="ORF">H0235_005656</name>
</gene>
<reference evidence="1" key="1">
    <citation type="journal article" date="2020" name="G3 (Bethesda)">
        <title>High-Quality Assemblies for Three Invasive Social Wasps from the &lt;i&gt;Vespula&lt;/i&gt; Genus.</title>
        <authorList>
            <person name="Harrop T.W.R."/>
            <person name="Guhlin J."/>
            <person name="McLaughlin G.M."/>
            <person name="Permina E."/>
            <person name="Stockwell P."/>
            <person name="Gilligan J."/>
            <person name="Le Lec M.F."/>
            <person name="Gruber M.A.M."/>
            <person name="Quinn O."/>
            <person name="Lovegrove M."/>
            <person name="Duncan E.J."/>
            <person name="Remnant E.J."/>
            <person name="Van Eeckhoven J."/>
            <person name="Graham B."/>
            <person name="Knapp R.A."/>
            <person name="Langford K.W."/>
            <person name="Kronenberg Z."/>
            <person name="Press M.O."/>
            <person name="Eacker S.M."/>
            <person name="Wilson-Rankin E.E."/>
            <person name="Purcell J."/>
            <person name="Lester P.J."/>
            <person name="Dearden P.K."/>
        </authorList>
    </citation>
    <scope>NUCLEOTIDE SEQUENCE</scope>
    <source>
        <strain evidence="1">Volc-1</strain>
    </source>
</reference>
<dbReference type="Proteomes" id="UP000600918">
    <property type="component" value="Unassembled WGS sequence"/>
</dbReference>